<dbReference type="InterPro" id="IPR002931">
    <property type="entry name" value="Transglutaminase-like"/>
</dbReference>
<organism evidence="2 3">
    <name type="scientific">Reichenbachiella ulvae</name>
    <dbReference type="NCBI Taxonomy" id="2980104"/>
    <lineage>
        <taxon>Bacteria</taxon>
        <taxon>Pseudomonadati</taxon>
        <taxon>Bacteroidota</taxon>
        <taxon>Cytophagia</taxon>
        <taxon>Cytophagales</taxon>
        <taxon>Reichenbachiellaceae</taxon>
        <taxon>Reichenbachiella</taxon>
    </lineage>
</organism>
<dbReference type="SMART" id="SM00460">
    <property type="entry name" value="TGc"/>
    <property type="match status" value="1"/>
</dbReference>
<name>A0ABT3CQI3_9BACT</name>
<dbReference type="Gene3D" id="3.10.620.30">
    <property type="match status" value="1"/>
</dbReference>
<dbReference type="SUPFAM" id="SSF54001">
    <property type="entry name" value="Cysteine proteinases"/>
    <property type="match status" value="1"/>
</dbReference>
<sequence length="338" mass="38547">MVKGLPLWIMICVLGYSTFLPQFSLAQSTDYSKADSLALALHGHSIQNLKLLADHLTIGLSTDQEKFRAIFRWVCDNISNDYSLYARNKRMREKYAGDTVALIEWNKKFKPKVIQSLVKKRSTVCTGYAYLIKELAYHAGIRCEIIDGYGRSAAANIGGSGYVNHSWNAVLLDGEWFLCDATWSSGQVNDNTKGFQKNFTEAYFLTKSEIFNQNHYPLDPMWLLVDEPKSLDYFLNAPLLYYSAIAYGVEPQMPQVFDLNIKKEESLTIIFSALEKLGNEKLKLDILSYSGKFIQSFSEFELDEDGLYESKCPLSKGKYIIHLKHGNEFLMTYQLTVD</sequence>
<accession>A0ABT3CQI3</accession>
<dbReference type="Pfam" id="PF01841">
    <property type="entry name" value="Transglut_core"/>
    <property type="match status" value="1"/>
</dbReference>
<feature type="domain" description="Transglutaminase-like" evidence="1">
    <location>
        <begin position="117"/>
        <end position="183"/>
    </location>
</feature>
<dbReference type="PANTHER" id="PTHR46333">
    <property type="entry name" value="CYTOKINESIS PROTEIN 3"/>
    <property type="match status" value="1"/>
</dbReference>
<gene>
    <name evidence="2" type="ORF">N7U62_04545</name>
</gene>
<dbReference type="Proteomes" id="UP001300692">
    <property type="component" value="Unassembled WGS sequence"/>
</dbReference>
<evidence type="ECO:0000313" key="3">
    <source>
        <dbReference type="Proteomes" id="UP001300692"/>
    </source>
</evidence>
<proteinExistence type="predicted"/>
<dbReference type="InterPro" id="IPR052557">
    <property type="entry name" value="CAP/Cytokinesis_protein"/>
</dbReference>
<keyword evidence="3" id="KW-1185">Reference proteome</keyword>
<evidence type="ECO:0000259" key="1">
    <source>
        <dbReference type="SMART" id="SM00460"/>
    </source>
</evidence>
<comment type="caution">
    <text evidence="2">The sequence shown here is derived from an EMBL/GenBank/DDBJ whole genome shotgun (WGS) entry which is preliminary data.</text>
</comment>
<evidence type="ECO:0000313" key="2">
    <source>
        <dbReference type="EMBL" id="MCV9385917.1"/>
    </source>
</evidence>
<reference evidence="2 3" key="1">
    <citation type="submission" date="2022-10" db="EMBL/GenBank/DDBJ databases">
        <title>Comparative genomics and taxonomic characterization of three novel marine species of genus Reichenbachiella exhibiting antioxidant and polysaccharide degradation activities.</title>
        <authorList>
            <person name="Muhammad N."/>
            <person name="Lee Y.-J."/>
            <person name="Ko J."/>
            <person name="Kim S.-G."/>
        </authorList>
    </citation>
    <scope>NUCLEOTIDE SEQUENCE [LARGE SCALE GENOMIC DNA]</scope>
    <source>
        <strain evidence="2 3">ABR2-5</strain>
    </source>
</reference>
<dbReference type="RefSeq" id="WP_264136699.1">
    <property type="nucleotide sequence ID" value="NZ_JAOYOD010000001.1"/>
</dbReference>
<dbReference type="InterPro" id="IPR038765">
    <property type="entry name" value="Papain-like_cys_pep_sf"/>
</dbReference>
<protein>
    <recommendedName>
        <fullName evidence="1">Transglutaminase-like domain-containing protein</fullName>
    </recommendedName>
</protein>
<dbReference type="PANTHER" id="PTHR46333:SF2">
    <property type="entry name" value="CYTOKINESIS PROTEIN 3"/>
    <property type="match status" value="1"/>
</dbReference>
<dbReference type="EMBL" id="JAOYOD010000001">
    <property type="protein sequence ID" value="MCV9385917.1"/>
    <property type="molecule type" value="Genomic_DNA"/>
</dbReference>